<dbReference type="OrthoDB" id="1936208at2759"/>
<dbReference type="Proteomes" id="UP000824540">
    <property type="component" value="Unassembled WGS sequence"/>
</dbReference>
<keyword evidence="10" id="KW-1185">Reference proteome</keyword>
<keyword evidence="5 6" id="KW-0472">Membrane</keyword>
<proteinExistence type="inferred from homology"/>
<feature type="transmembrane region" description="Helical" evidence="6">
    <location>
        <begin position="252"/>
        <end position="273"/>
    </location>
</feature>
<feature type="non-terminal residue" evidence="9">
    <location>
        <position position="1"/>
    </location>
</feature>
<dbReference type="PANTHER" id="PTHR23302">
    <property type="entry name" value="TRANSMEMBRANE CHANNEL-RELATED"/>
    <property type="match status" value="1"/>
</dbReference>
<comment type="similarity">
    <text evidence="2 6">Belongs to the TMC family.</text>
</comment>
<gene>
    <name evidence="9" type="ORF">JZ751_007491</name>
</gene>
<dbReference type="InterPro" id="IPR012496">
    <property type="entry name" value="TMC_dom"/>
</dbReference>
<evidence type="ECO:0000256" key="4">
    <source>
        <dbReference type="ARBA" id="ARBA00022989"/>
    </source>
</evidence>
<dbReference type="GO" id="GO:0008381">
    <property type="term" value="F:mechanosensitive monoatomic ion channel activity"/>
    <property type="evidence" value="ECO:0007669"/>
    <property type="project" value="TreeGrafter"/>
</dbReference>
<evidence type="ECO:0000256" key="5">
    <source>
        <dbReference type="ARBA" id="ARBA00023136"/>
    </source>
</evidence>
<evidence type="ECO:0000313" key="10">
    <source>
        <dbReference type="Proteomes" id="UP000824540"/>
    </source>
</evidence>
<dbReference type="PANTHER" id="PTHR23302:SF66">
    <property type="entry name" value="TRANSMEMBRANE CHANNEL-LIKE PROTEIN"/>
    <property type="match status" value="1"/>
</dbReference>
<feature type="transmembrane region" description="Helical" evidence="6">
    <location>
        <begin position="165"/>
        <end position="187"/>
    </location>
</feature>
<protein>
    <recommendedName>
        <fullName evidence="6">Transmembrane channel-like protein</fullName>
    </recommendedName>
</protein>
<dbReference type="Pfam" id="PF07810">
    <property type="entry name" value="TMC"/>
    <property type="match status" value="1"/>
</dbReference>
<dbReference type="InterPro" id="IPR038900">
    <property type="entry name" value="TMC"/>
</dbReference>
<evidence type="ECO:0000256" key="3">
    <source>
        <dbReference type="ARBA" id="ARBA00022692"/>
    </source>
</evidence>
<evidence type="ECO:0000313" key="9">
    <source>
        <dbReference type="EMBL" id="KAG9334555.1"/>
    </source>
</evidence>
<dbReference type="EMBL" id="JAFBMS010000145">
    <property type="protein sequence ID" value="KAG9334555.1"/>
    <property type="molecule type" value="Genomic_DNA"/>
</dbReference>
<reference evidence="9" key="1">
    <citation type="thesis" date="2021" institute="BYU ScholarsArchive" country="Provo, UT, USA">
        <title>Applications of and Algorithms for Genome Assembly and Genomic Analyses with an Emphasis on Marine Teleosts.</title>
        <authorList>
            <person name="Pickett B.D."/>
        </authorList>
    </citation>
    <scope>NUCLEOTIDE SEQUENCE</scope>
    <source>
        <strain evidence="9">HI-2016</strain>
    </source>
</reference>
<comment type="caution">
    <text evidence="9">The sequence shown here is derived from an EMBL/GenBank/DDBJ whole genome shotgun (WGS) entry which is preliminary data.</text>
</comment>
<dbReference type="AlphaFoldDB" id="A0A8T2N294"/>
<evidence type="ECO:0000259" key="8">
    <source>
        <dbReference type="Pfam" id="PF07810"/>
    </source>
</evidence>
<dbReference type="GO" id="GO:0005886">
    <property type="term" value="C:plasma membrane"/>
    <property type="evidence" value="ECO:0007669"/>
    <property type="project" value="InterPro"/>
</dbReference>
<keyword evidence="3 6" id="KW-0812">Transmembrane</keyword>
<evidence type="ECO:0000256" key="6">
    <source>
        <dbReference type="RuleBase" id="RU310713"/>
    </source>
</evidence>
<feature type="transmembrane region" description="Helical" evidence="6">
    <location>
        <begin position="123"/>
        <end position="144"/>
    </location>
</feature>
<evidence type="ECO:0000256" key="1">
    <source>
        <dbReference type="ARBA" id="ARBA00004141"/>
    </source>
</evidence>
<feature type="region of interest" description="Disordered" evidence="7">
    <location>
        <begin position="385"/>
        <end position="422"/>
    </location>
</feature>
<sequence>MAAVLMLSAVMELRRTVIGYKHTWLLGNRYNLHMCYKVFCGWDFCIQDPNSARLKHGLIRNDIRLELQEESFHQRVSQRTFRQRLQLYFLRGILNFLVLTLLAGSFSLIYFATHISNKEKEGWILPLLYEYLPSISITVVNVLLPHLFRRIAVFEDYSLTWQVNITLVRSIFLKLATLGMFLLFLHQKDLTFVKVNPPPGSPVLFLFNLVYGVLLVEKYPSCSLVKAIGKQSFLIPFHVLDLVYSQTVTWVGLFYCPLLVHISVIKLLLVFYIKKVRTTSQDCGPFVNYSSIFNMTSSCVGTLPSPVQRTIHYFTSEAFALPLILAEMWCSADKRYLVKKHSAWLRTLKSSVSAGTCEDARPAALKDPSGFQPLLLRSGVCTGGRGHAEVTPRSRRGHRNFPNPMGQKGLISATPAPPSDSPIAAVSSISMPGAHSWKNTMLYHSGGE</sequence>
<evidence type="ECO:0000256" key="7">
    <source>
        <dbReference type="SAM" id="MobiDB-lite"/>
    </source>
</evidence>
<accession>A0A8T2N294</accession>
<organism evidence="9 10">
    <name type="scientific">Albula glossodonta</name>
    <name type="common">roundjaw bonefish</name>
    <dbReference type="NCBI Taxonomy" id="121402"/>
    <lineage>
        <taxon>Eukaryota</taxon>
        <taxon>Metazoa</taxon>
        <taxon>Chordata</taxon>
        <taxon>Craniata</taxon>
        <taxon>Vertebrata</taxon>
        <taxon>Euteleostomi</taxon>
        <taxon>Actinopterygii</taxon>
        <taxon>Neopterygii</taxon>
        <taxon>Teleostei</taxon>
        <taxon>Albuliformes</taxon>
        <taxon>Albulidae</taxon>
        <taxon>Albula</taxon>
    </lineage>
</organism>
<evidence type="ECO:0000256" key="2">
    <source>
        <dbReference type="ARBA" id="ARBA00006510"/>
    </source>
</evidence>
<keyword evidence="4 6" id="KW-1133">Transmembrane helix</keyword>
<name>A0A8T2N294_9TELE</name>
<feature type="domain" description="TMC" evidence="8">
    <location>
        <begin position="213"/>
        <end position="279"/>
    </location>
</feature>
<comment type="caution">
    <text evidence="6">Lacks conserved residue(s) required for the propagation of feature annotation.</text>
</comment>
<feature type="transmembrane region" description="Helical" evidence="6">
    <location>
        <begin position="88"/>
        <end position="111"/>
    </location>
</feature>
<comment type="subcellular location">
    <subcellularLocation>
        <location evidence="1 6">Membrane</location>
        <topology evidence="1 6">Multi-pass membrane protein</topology>
    </subcellularLocation>
</comment>